<keyword evidence="2 3" id="KW-0418">Kinase</keyword>
<evidence type="ECO:0000256" key="2">
    <source>
        <dbReference type="PIRNR" id="PIRNR006221"/>
    </source>
</evidence>
<evidence type="ECO:0000256" key="1">
    <source>
        <dbReference type="ARBA" id="ARBA00009460"/>
    </source>
</evidence>
<evidence type="ECO:0000313" key="3">
    <source>
        <dbReference type="EMBL" id="THD68942.1"/>
    </source>
</evidence>
<dbReference type="PANTHER" id="PTHR12149">
    <property type="entry name" value="FRUCTOSAMINE 3 KINASE-RELATED PROTEIN"/>
    <property type="match status" value="1"/>
</dbReference>
<dbReference type="EMBL" id="SSMC01000001">
    <property type="protein sequence ID" value="THD68942.1"/>
    <property type="molecule type" value="Genomic_DNA"/>
</dbReference>
<comment type="similarity">
    <text evidence="1 2">Belongs to the fructosamine kinase family.</text>
</comment>
<dbReference type="SUPFAM" id="SSF56112">
    <property type="entry name" value="Protein kinase-like (PK-like)"/>
    <property type="match status" value="1"/>
</dbReference>
<sequence length="279" mass="31586">MLPSRDIIEALIPVTNDPQPGITPLHGGDINSVYLVTSPSIQTVLKTNHKVYPGMFPAEARGLEALRIANAFRIPEVLQVSEEYLLLEYIPEGQKQLVSAETYGRSLAGLHLNQQKTFGFTTNNYIGSLPQSNGNHDHGADFYREERLLPQFEAALNKGYRFKNLEVFLKQLENLIPEEKPSLIHGDLWGGNYMVSHKGEPCLIDPATCFAHREMDHAMMALFGGFPSNYIAAYNEVYPLTAGWESRIPLWQLYYMLVHLNIFGSGYYSRCVQIMKKYL</sequence>
<evidence type="ECO:0000313" key="4">
    <source>
        <dbReference type="Proteomes" id="UP000305939"/>
    </source>
</evidence>
<proteinExistence type="inferred from homology"/>
<organism evidence="3 4">
    <name type="scientific">Robertkochia marina</name>
    <dbReference type="NCBI Taxonomy" id="1227945"/>
    <lineage>
        <taxon>Bacteria</taxon>
        <taxon>Pseudomonadati</taxon>
        <taxon>Bacteroidota</taxon>
        <taxon>Flavobacteriia</taxon>
        <taxon>Flavobacteriales</taxon>
        <taxon>Flavobacteriaceae</taxon>
        <taxon>Robertkochia</taxon>
    </lineage>
</organism>
<comment type="caution">
    <text evidence="3">The sequence shown here is derived from an EMBL/GenBank/DDBJ whole genome shotgun (WGS) entry which is preliminary data.</text>
</comment>
<dbReference type="Pfam" id="PF03881">
    <property type="entry name" value="Fructosamin_kin"/>
    <property type="match status" value="1"/>
</dbReference>
<keyword evidence="2" id="KW-0808">Transferase</keyword>
<dbReference type="InterPro" id="IPR011009">
    <property type="entry name" value="Kinase-like_dom_sf"/>
</dbReference>
<dbReference type="PANTHER" id="PTHR12149:SF8">
    <property type="entry name" value="PROTEIN-RIBULOSAMINE 3-KINASE"/>
    <property type="match status" value="1"/>
</dbReference>
<dbReference type="Proteomes" id="UP000305939">
    <property type="component" value="Unassembled WGS sequence"/>
</dbReference>
<reference evidence="3 4" key="1">
    <citation type="submission" date="2019-04" db="EMBL/GenBank/DDBJ databases">
        <title>Draft genome sequence of Robertkochia marina CC-AMO-30D.</title>
        <authorList>
            <person name="Hameed A."/>
            <person name="Lin S.-Y."/>
            <person name="Shahina M."/>
            <person name="Lai W.-A."/>
            <person name="Young C.-C."/>
        </authorList>
    </citation>
    <scope>NUCLEOTIDE SEQUENCE [LARGE SCALE GENOMIC DNA]</scope>
    <source>
        <strain evidence="3 4">CC-AMO-30D</strain>
    </source>
</reference>
<keyword evidence="4" id="KW-1185">Reference proteome</keyword>
<dbReference type="RefSeq" id="WP_136334432.1">
    <property type="nucleotide sequence ID" value="NZ_QXMP01000004.1"/>
</dbReference>
<dbReference type="OrthoDB" id="5291879at2"/>
<gene>
    <name evidence="3" type="ORF">E7Z59_01010</name>
</gene>
<dbReference type="PIRSF" id="PIRSF006221">
    <property type="entry name" value="Ketosamine-3-kinase"/>
    <property type="match status" value="1"/>
</dbReference>
<protein>
    <submittedName>
        <fullName evidence="3">Fructosamine kinase</fullName>
    </submittedName>
</protein>
<accession>A0A4S3M1I7</accession>
<dbReference type="Gene3D" id="3.90.1200.10">
    <property type="match status" value="1"/>
</dbReference>
<dbReference type="AlphaFoldDB" id="A0A4S3M1I7"/>
<dbReference type="InterPro" id="IPR016477">
    <property type="entry name" value="Fructo-/Ketosamine-3-kinase"/>
</dbReference>
<dbReference type="GO" id="GO:0016301">
    <property type="term" value="F:kinase activity"/>
    <property type="evidence" value="ECO:0007669"/>
    <property type="project" value="UniProtKB-UniRule"/>
</dbReference>
<name>A0A4S3M1I7_9FLAO</name>
<dbReference type="Gene3D" id="3.30.200.20">
    <property type="entry name" value="Phosphorylase Kinase, domain 1"/>
    <property type="match status" value="1"/>
</dbReference>